<evidence type="ECO:0000313" key="2">
    <source>
        <dbReference type="Proteomes" id="UP000632766"/>
    </source>
</evidence>
<evidence type="ECO:0000313" key="1">
    <source>
        <dbReference type="EMBL" id="MBH8565236.1"/>
    </source>
</evidence>
<dbReference type="Gene3D" id="2.160.20.10">
    <property type="entry name" value="Single-stranded right-handed beta-helix, Pectin lyase-like"/>
    <property type="match status" value="1"/>
</dbReference>
<dbReference type="RefSeq" id="WP_198127042.1">
    <property type="nucleotide sequence ID" value="NZ_JAECZC010000057.1"/>
</dbReference>
<dbReference type="AlphaFoldDB" id="A0A8J7LCZ0"/>
<evidence type="ECO:0008006" key="3">
    <source>
        <dbReference type="Google" id="ProtNLM"/>
    </source>
</evidence>
<proteinExistence type="predicted"/>
<reference evidence="1 2" key="1">
    <citation type="journal article" date="2021" name="Int. J. Syst. Evol. Microbiol.">
        <title>Amazonocrinis nigriterrae gen. nov., sp. nov., Atlanticothrix silvestris gen. nov., sp. nov. and Dendronalium phyllosphericum gen. nov., sp. nov., nostocacean cyanobacteria from Brazilian environments.</title>
        <authorList>
            <person name="Alvarenga D.O."/>
            <person name="Andreote A.P.D."/>
            <person name="Branco L.H.Z."/>
            <person name="Delbaje E."/>
            <person name="Cruz R.B."/>
            <person name="Varani A.M."/>
            <person name="Fiore M.F."/>
        </authorList>
    </citation>
    <scope>NUCLEOTIDE SEQUENCE [LARGE SCALE GENOMIC DNA]</scope>
    <source>
        <strain evidence="1 2">CENA67</strain>
    </source>
</reference>
<organism evidence="1 2">
    <name type="scientific">Amazonocrinis nigriterrae CENA67</name>
    <dbReference type="NCBI Taxonomy" id="2794033"/>
    <lineage>
        <taxon>Bacteria</taxon>
        <taxon>Bacillati</taxon>
        <taxon>Cyanobacteriota</taxon>
        <taxon>Cyanophyceae</taxon>
        <taxon>Nostocales</taxon>
        <taxon>Nostocaceae</taxon>
        <taxon>Amazonocrinis</taxon>
        <taxon>Amazonocrinis nigriterrae</taxon>
    </lineage>
</organism>
<accession>A0A8J7LCZ0</accession>
<keyword evidence="2" id="KW-1185">Reference proteome</keyword>
<gene>
    <name evidence="1" type="ORF">I8748_24145</name>
</gene>
<dbReference type="Proteomes" id="UP000632766">
    <property type="component" value="Unassembled WGS sequence"/>
</dbReference>
<protein>
    <recommendedName>
        <fullName evidence="3">Pectate lyase superfamily protein domain-containing protein</fullName>
    </recommendedName>
</protein>
<dbReference type="SUPFAM" id="SSF51126">
    <property type="entry name" value="Pectin lyase-like"/>
    <property type="match status" value="1"/>
</dbReference>
<sequence>MFFGTDGKLTYVSDKEQNRIPDYSYAGYGYGDVELPKVPEVLSIQPISGDNTQHIQQALDKVGNLNADANGFRGALVLKPGIYELRSTLQVNQSGVLLRGSGDGNDPSKDTILVANVVEKPIVKLPSSEEGRKTNGTLEKL</sequence>
<dbReference type="InterPro" id="IPR011050">
    <property type="entry name" value="Pectin_lyase_fold/virulence"/>
</dbReference>
<dbReference type="EMBL" id="JAECZC010000057">
    <property type="protein sequence ID" value="MBH8565236.1"/>
    <property type="molecule type" value="Genomic_DNA"/>
</dbReference>
<comment type="caution">
    <text evidence="1">The sequence shown here is derived from an EMBL/GenBank/DDBJ whole genome shotgun (WGS) entry which is preliminary data.</text>
</comment>
<dbReference type="InterPro" id="IPR012334">
    <property type="entry name" value="Pectin_lyas_fold"/>
</dbReference>
<name>A0A8J7LCZ0_9NOST</name>